<sequence>MKPTASRLIRALAVAFPAVASAAQDPASCVGLDDAKRLACYDAIYRPVPSAVQPIVPPVARDEPSAREQVATAPSGRGLEAGDYLAKFWELAPEDKRGTFVVRTYQPNFLLPAHYSTSINRAPSSPTHPDGGSFPQYRQTEAELQLSLRAKALENVGFSNADVWLAYTQQSIWQMWNGQDSAPFRSSDYQPEGFYVVPIPDKMGDLGGGWRWRMVQLGVAHESNGYGLPLSRSWNYAYLGTNFTRDDFALRARFNQRLGEQGVDDNPHIADYIGSTELGVAWLPGETTMQLTARTSFKDWNRGSLKFEWTRPVWSAKPDGLRWYVQLFSGYGETMLDYNHRQTSIGLGFTLFQL</sequence>
<comment type="catalytic activity">
    <reaction evidence="2 17">
        <text>a 1,2-diacyl-sn-glycero-3-phosphocholine + H2O = a 1-acyl-sn-glycero-3-phosphocholine + a fatty acid + H(+)</text>
        <dbReference type="Rhea" id="RHEA:15801"/>
        <dbReference type="ChEBI" id="CHEBI:15377"/>
        <dbReference type="ChEBI" id="CHEBI:15378"/>
        <dbReference type="ChEBI" id="CHEBI:28868"/>
        <dbReference type="ChEBI" id="CHEBI:57643"/>
        <dbReference type="ChEBI" id="CHEBI:58168"/>
        <dbReference type="EC" id="3.1.1.4"/>
    </reaction>
</comment>
<proteinExistence type="inferred from homology"/>
<dbReference type="PANTHER" id="PTHR40457:SF1">
    <property type="entry name" value="PHOSPHOLIPASE A1"/>
    <property type="match status" value="1"/>
</dbReference>
<dbReference type="Proteomes" id="UP001139353">
    <property type="component" value="Unassembled WGS sequence"/>
</dbReference>
<feature type="binding site" description="in dimeric form" evidence="16">
    <location>
        <position position="181"/>
    </location>
    <ligand>
        <name>Ca(2+)</name>
        <dbReference type="ChEBI" id="CHEBI:29108"/>
        <label>1</label>
    </ligand>
</feature>
<evidence type="ECO:0000256" key="2">
    <source>
        <dbReference type="ARBA" id="ARBA00001604"/>
    </source>
</evidence>
<feature type="chain" id="PRO_5041020576" description="Phospholipase A1" evidence="17">
    <location>
        <begin position="23"/>
        <end position="354"/>
    </location>
</feature>
<evidence type="ECO:0000256" key="15">
    <source>
        <dbReference type="PIRSR" id="PIRSR603187-1"/>
    </source>
</evidence>
<evidence type="ECO:0000256" key="4">
    <source>
        <dbReference type="ARBA" id="ARBA00011702"/>
    </source>
</evidence>
<dbReference type="Pfam" id="PF02253">
    <property type="entry name" value="PLA1"/>
    <property type="match status" value="1"/>
</dbReference>
<comment type="catalytic activity">
    <reaction evidence="1 17">
        <text>a 1,2-diacyl-sn-glycero-3-phosphocholine + H2O = a 2-acyl-sn-glycero-3-phosphocholine + a fatty acid + H(+)</text>
        <dbReference type="Rhea" id="RHEA:18689"/>
        <dbReference type="ChEBI" id="CHEBI:15377"/>
        <dbReference type="ChEBI" id="CHEBI:15378"/>
        <dbReference type="ChEBI" id="CHEBI:28868"/>
        <dbReference type="ChEBI" id="CHEBI:57643"/>
        <dbReference type="ChEBI" id="CHEBI:57875"/>
        <dbReference type="EC" id="3.1.1.32"/>
    </reaction>
</comment>
<dbReference type="GO" id="GO:0046872">
    <property type="term" value="F:metal ion binding"/>
    <property type="evidence" value="ECO:0007669"/>
    <property type="project" value="UniProtKB-KW"/>
</dbReference>
<evidence type="ECO:0000256" key="17">
    <source>
        <dbReference type="RuleBase" id="RU366027"/>
    </source>
</evidence>
<comment type="subcellular location">
    <subcellularLocation>
        <location evidence="17">Cell outer membrane</location>
        <topology evidence="17">Multi-pass membrane protein</topology>
    </subcellularLocation>
    <text evidence="17">One of the very few enzymes located there.</text>
</comment>
<comment type="similarity">
    <text evidence="3 17">Belongs to the phospholipase A1 family.</text>
</comment>
<accession>A0A9X2BYR3</accession>
<name>A0A9X2BYR3_9BURK</name>
<dbReference type="Gene3D" id="2.40.230.10">
    <property type="entry name" value="Phospholipase A1"/>
    <property type="match status" value="1"/>
</dbReference>
<keyword evidence="6" id="KW-0812">Transmembrane</keyword>
<dbReference type="InterPro" id="IPR036541">
    <property type="entry name" value="PLipase_A1_sf"/>
</dbReference>
<comment type="caution">
    <text evidence="18">The sequence shown here is derived from an EMBL/GenBank/DDBJ whole genome shotgun (WGS) entry which is preliminary data.</text>
</comment>
<keyword evidence="7 16" id="KW-0479">Metal-binding</keyword>
<reference evidence="18" key="1">
    <citation type="submission" date="2021-11" db="EMBL/GenBank/DDBJ databases">
        <title>BS-T2-15 a new species belonging to the Comamonadaceae family isolated from the soil of a French oak forest.</title>
        <authorList>
            <person name="Mieszkin S."/>
            <person name="Alain K."/>
        </authorList>
    </citation>
    <scope>NUCLEOTIDE SEQUENCE</scope>
    <source>
        <strain evidence="18">BS-T2-15</strain>
    </source>
</reference>
<dbReference type="GO" id="GO:0009279">
    <property type="term" value="C:cell outer membrane"/>
    <property type="evidence" value="ECO:0007669"/>
    <property type="project" value="UniProtKB-SubCell"/>
</dbReference>
<keyword evidence="19" id="KW-1185">Reference proteome</keyword>
<evidence type="ECO:0000256" key="6">
    <source>
        <dbReference type="ARBA" id="ARBA00022692"/>
    </source>
</evidence>
<feature type="signal peptide" evidence="17">
    <location>
        <begin position="1"/>
        <end position="22"/>
    </location>
</feature>
<evidence type="ECO:0000256" key="16">
    <source>
        <dbReference type="PIRSR" id="PIRSR603187-2"/>
    </source>
</evidence>
<evidence type="ECO:0000313" key="18">
    <source>
        <dbReference type="EMBL" id="MCK9685607.1"/>
    </source>
</evidence>
<evidence type="ECO:0000256" key="11">
    <source>
        <dbReference type="ARBA" id="ARBA00022963"/>
    </source>
</evidence>
<keyword evidence="10 16" id="KW-0106">Calcium</keyword>
<keyword evidence="13" id="KW-0472">Membrane</keyword>
<evidence type="ECO:0000256" key="13">
    <source>
        <dbReference type="ARBA" id="ARBA00023136"/>
    </source>
</evidence>
<keyword evidence="11 17" id="KW-0442">Lipid degradation</keyword>
<evidence type="ECO:0000256" key="9">
    <source>
        <dbReference type="ARBA" id="ARBA00022801"/>
    </source>
</evidence>
<dbReference type="GO" id="GO:0004623">
    <property type="term" value="F:phospholipase A2 activity"/>
    <property type="evidence" value="ECO:0007669"/>
    <property type="project" value="UniProtKB-EC"/>
</dbReference>
<dbReference type="RefSeq" id="WP_275681605.1">
    <property type="nucleotide sequence ID" value="NZ_JAJLJH010000001.1"/>
</dbReference>
<keyword evidence="8 17" id="KW-0732">Signal</keyword>
<dbReference type="GO" id="GO:0016042">
    <property type="term" value="P:lipid catabolic process"/>
    <property type="evidence" value="ECO:0007669"/>
    <property type="project" value="UniProtKB-KW"/>
</dbReference>
<feature type="binding site" description="in dimeric form" evidence="16">
    <location>
        <position position="265"/>
    </location>
    <ligand>
        <name>Ca(2+)</name>
        <dbReference type="ChEBI" id="CHEBI:29108"/>
        <label>1</label>
    </ligand>
</feature>
<evidence type="ECO:0000256" key="3">
    <source>
        <dbReference type="ARBA" id="ARBA00010525"/>
    </source>
</evidence>
<evidence type="ECO:0000256" key="8">
    <source>
        <dbReference type="ARBA" id="ARBA00022729"/>
    </source>
</evidence>
<feature type="active site" description="Nucleophile" evidence="15">
    <location>
        <position position="223"/>
    </location>
</feature>
<evidence type="ECO:0000256" key="12">
    <source>
        <dbReference type="ARBA" id="ARBA00023098"/>
    </source>
</evidence>
<dbReference type="AlphaFoldDB" id="A0A9X2BYR3"/>
<dbReference type="PRINTS" id="PR01486">
    <property type="entry name" value="PHPHLIPASEA1"/>
</dbReference>
<keyword evidence="9 17" id="KW-0378">Hydrolase</keyword>
<evidence type="ECO:0000256" key="7">
    <source>
        <dbReference type="ARBA" id="ARBA00022723"/>
    </source>
</evidence>
<keyword evidence="12 17" id="KW-0443">Lipid metabolism</keyword>
<feature type="binding site" description="in dimeric form" evidence="16">
    <location>
        <position position="231"/>
    </location>
    <ligand>
        <name>Ca(2+)</name>
        <dbReference type="ChEBI" id="CHEBI:29108"/>
        <label>1</label>
    </ligand>
</feature>
<dbReference type="PANTHER" id="PTHR40457">
    <property type="entry name" value="PHOSPHOLIPASE A1"/>
    <property type="match status" value="1"/>
</dbReference>
<dbReference type="EC" id="3.1.1.4" evidence="17"/>
<evidence type="ECO:0000256" key="14">
    <source>
        <dbReference type="ARBA" id="ARBA00023237"/>
    </source>
</evidence>
<evidence type="ECO:0000256" key="5">
    <source>
        <dbReference type="ARBA" id="ARBA00022452"/>
    </source>
</evidence>
<comment type="function">
    <text evidence="17">Hydrolysis of phosphatidylcholine with phospholipase A2 (EC 3.1.1.4) and phospholipase A1 (EC 3.1.1.32) activities.</text>
</comment>
<protein>
    <recommendedName>
        <fullName evidence="17">Phospholipase A1</fullName>
        <ecNumber evidence="17">3.1.1.32</ecNumber>
        <ecNumber evidence="17">3.1.1.4</ecNumber>
    </recommendedName>
    <alternativeName>
        <fullName evidence="17">Phosphatidylcholine 1-acylhydrolase</fullName>
    </alternativeName>
</protein>
<organism evidence="18 19">
    <name type="scientific">Scleromatobacter humisilvae</name>
    <dbReference type="NCBI Taxonomy" id="2897159"/>
    <lineage>
        <taxon>Bacteria</taxon>
        <taxon>Pseudomonadati</taxon>
        <taxon>Pseudomonadota</taxon>
        <taxon>Betaproteobacteria</taxon>
        <taxon>Burkholderiales</taxon>
        <taxon>Sphaerotilaceae</taxon>
        <taxon>Scleromatobacter</taxon>
    </lineage>
</organism>
<dbReference type="InterPro" id="IPR003187">
    <property type="entry name" value="PLipase_A1"/>
</dbReference>
<dbReference type="SUPFAM" id="SSF56931">
    <property type="entry name" value="Outer membrane phospholipase A (OMPLA)"/>
    <property type="match status" value="1"/>
</dbReference>
<comment type="subunit">
    <text evidence="4 17">Homodimer; dimerization is reversible, and the dimeric form is the active one.</text>
</comment>
<dbReference type="CDD" id="cd00541">
    <property type="entry name" value="OMPLA"/>
    <property type="match status" value="1"/>
</dbReference>
<evidence type="ECO:0000313" key="19">
    <source>
        <dbReference type="Proteomes" id="UP001139353"/>
    </source>
</evidence>
<evidence type="ECO:0000256" key="1">
    <source>
        <dbReference type="ARBA" id="ARBA00000111"/>
    </source>
</evidence>
<keyword evidence="5" id="KW-1134">Transmembrane beta strand</keyword>
<dbReference type="GO" id="GO:0008970">
    <property type="term" value="F:phospholipase A1 activity"/>
    <property type="evidence" value="ECO:0007669"/>
    <property type="project" value="UniProtKB-EC"/>
</dbReference>
<gene>
    <name evidence="18" type="ORF">LPC04_07790</name>
</gene>
<feature type="active site" description="Proton acceptor" evidence="15">
    <location>
        <position position="221"/>
    </location>
</feature>
<keyword evidence="14 17" id="KW-0998">Cell outer membrane</keyword>
<evidence type="ECO:0000256" key="10">
    <source>
        <dbReference type="ARBA" id="ARBA00022837"/>
    </source>
</evidence>
<dbReference type="EC" id="3.1.1.32" evidence="17"/>
<dbReference type="EMBL" id="JAJLJH010000001">
    <property type="protein sequence ID" value="MCK9685607.1"/>
    <property type="molecule type" value="Genomic_DNA"/>
</dbReference>
<comment type="cofactor">
    <cofactor evidence="17">
        <name>Ca(2+)</name>
        <dbReference type="ChEBI" id="CHEBI:29108"/>
    </cofactor>
    <text evidence="17">Binds 1 Ca(2+) ion per monomer. In the dimeric form the Ca(2+) is bound by different amino acids with binding of each Ca(2+) shared with ligands coming from each monomer. The Ca(2+) ion may have a role in catalysis.</text>
</comment>